<organism evidence="9 10">
    <name type="scientific">Zymoseptoria tritici (strain ST99CH_3D7)</name>
    <dbReference type="NCBI Taxonomy" id="1276538"/>
    <lineage>
        <taxon>Eukaryota</taxon>
        <taxon>Fungi</taxon>
        <taxon>Dikarya</taxon>
        <taxon>Ascomycota</taxon>
        <taxon>Pezizomycotina</taxon>
        <taxon>Dothideomycetes</taxon>
        <taxon>Dothideomycetidae</taxon>
        <taxon>Mycosphaerellales</taxon>
        <taxon>Mycosphaerellaceae</taxon>
        <taxon>Zymoseptoria</taxon>
    </lineage>
</organism>
<dbReference type="EMBL" id="LT853701">
    <property type="protein sequence ID" value="SMQ54905.1"/>
    <property type="molecule type" value="Genomic_DNA"/>
</dbReference>
<dbReference type="GO" id="GO:0016020">
    <property type="term" value="C:membrane"/>
    <property type="evidence" value="ECO:0007669"/>
    <property type="project" value="UniProtKB-SubCell"/>
</dbReference>
<dbReference type="Pfam" id="PF01127">
    <property type="entry name" value="Sdh_cyt"/>
    <property type="match status" value="1"/>
</dbReference>
<dbReference type="GO" id="GO:0006121">
    <property type="term" value="P:mitochondrial electron transport, succinate to ubiquinone"/>
    <property type="evidence" value="ECO:0007669"/>
    <property type="project" value="TreeGrafter"/>
</dbReference>
<keyword evidence="10" id="KW-1185">Reference proteome</keyword>
<dbReference type="PANTHER" id="PTHR10978">
    <property type="entry name" value="SUCCINATE DEHYDROGENASE CYTOCHROME B560 SUBUNIT"/>
    <property type="match status" value="1"/>
</dbReference>
<evidence type="ECO:0000256" key="5">
    <source>
        <dbReference type="ARBA" id="ARBA00022989"/>
    </source>
</evidence>
<keyword evidence="7 8" id="KW-0472">Membrane</keyword>
<evidence type="ECO:0000313" key="9">
    <source>
        <dbReference type="EMBL" id="SMQ54905.1"/>
    </source>
</evidence>
<dbReference type="PANTHER" id="PTHR10978:SF5">
    <property type="entry name" value="SUCCINATE DEHYDROGENASE CYTOCHROME B560 SUBUNIT, MITOCHONDRIAL"/>
    <property type="match status" value="1"/>
</dbReference>
<dbReference type="AlphaFoldDB" id="A0A1X7S5K6"/>
<keyword evidence="2" id="KW-0349">Heme</keyword>
<sequence length="195" mass="21412">MREAQQHSIPPKSSCSIIGQQAFRQDGLALSRSVYQPFVNTFAGRQQQQCFAATSPSHKISTRPEAVSPLARQRLNRPIAPHLTTYRWRINMVLSSLNRITGVALSGAFYAFRAIYMIWHPSIETIAAGFAAWPVVLQVAAKFGVALPFTFHCFNGASHLVWDAAKMITNRQVTRMAWGVVGLGVGSAMGLAVLL</sequence>
<reference evidence="9 10" key="1">
    <citation type="submission" date="2016-06" db="EMBL/GenBank/DDBJ databases">
        <authorList>
            <person name="Kjaerup R.B."/>
            <person name="Dalgaard T.S."/>
            <person name="Juul-Madsen H.R."/>
        </authorList>
    </citation>
    <scope>NUCLEOTIDE SEQUENCE [LARGE SCALE GENOMIC DNA]</scope>
</reference>
<dbReference type="NCBIfam" id="TIGR02970">
    <property type="entry name" value="succ_dehyd_cytB"/>
    <property type="match status" value="1"/>
</dbReference>
<name>A0A1X7S5K6_ZYMT9</name>
<dbReference type="GO" id="GO:0009055">
    <property type="term" value="F:electron transfer activity"/>
    <property type="evidence" value="ECO:0007669"/>
    <property type="project" value="InterPro"/>
</dbReference>
<accession>A0A1X7S5K6</accession>
<gene>
    <name evidence="9" type="ORF">ZT3D7_G10060</name>
</gene>
<evidence type="ECO:0000256" key="4">
    <source>
        <dbReference type="ARBA" id="ARBA00022723"/>
    </source>
</evidence>
<dbReference type="InterPro" id="IPR014314">
    <property type="entry name" value="Succ_DH_cytb556"/>
</dbReference>
<evidence type="ECO:0000256" key="2">
    <source>
        <dbReference type="ARBA" id="ARBA00022617"/>
    </source>
</evidence>
<evidence type="ECO:0000256" key="1">
    <source>
        <dbReference type="ARBA" id="ARBA00004370"/>
    </source>
</evidence>
<evidence type="ECO:0000313" key="10">
    <source>
        <dbReference type="Proteomes" id="UP000215127"/>
    </source>
</evidence>
<dbReference type="STRING" id="1276538.A0A1X7S5K6"/>
<feature type="transmembrane region" description="Helical" evidence="8">
    <location>
        <begin position="175"/>
        <end position="194"/>
    </location>
</feature>
<protein>
    <recommendedName>
        <fullName evidence="11">Succinate dehydrogenase, cytochrome b556 subunit</fullName>
    </recommendedName>
</protein>
<evidence type="ECO:0000256" key="3">
    <source>
        <dbReference type="ARBA" id="ARBA00022692"/>
    </source>
</evidence>
<dbReference type="CDD" id="cd03499">
    <property type="entry name" value="SQR_TypeC_SdhC"/>
    <property type="match status" value="1"/>
</dbReference>
<evidence type="ECO:0000256" key="7">
    <source>
        <dbReference type="ARBA" id="ARBA00023136"/>
    </source>
</evidence>
<dbReference type="Proteomes" id="UP000215127">
    <property type="component" value="Chromosome 10"/>
</dbReference>
<dbReference type="GO" id="GO:0006099">
    <property type="term" value="P:tricarboxylic acid cycle"/>
    <property type="evidence" value="ECO:0007669"/>
    <property type="project" value="InterPro"/>
</dbReference>
<evidence type="ECO:0000256" key="6">
    <source>
        <dbReference type="ARBA" id="ARBA00023004"/>
    </source>
</evidence>
<dbReference type="GO" id="GO:0005739">
    <property type="term" value="C:mitochondrion"/>
    <property type="evidence" value="ECO:0007669"/>
    <property type="project" value="GOC"/>
</dbReference>
<proteinExistence type="predicted"/>
<dbReference type="InterPro" id="IPR034804">
    <property type="entry name" value="SQR/QFR_C/D"/>
</dbReference>
<dbReference type="GO" id="GO:0046872">
    <property type="term" value="F:metal ion binding"/>
    <property type="evidence" value="ECO:0007669"/>
    <property type="project" value="UniProtKB-KW"/>
</dbReference>
<comment type="subcellular location">
    <subcellularLocation>
        <location evidence="1">Membrane</location>
    </subcellularLocation>
</comment>
<keyword evidence="4" id="KW-0479">Metal-binding</keyword>
<dbReference type="Gene3D" id="1.20.1300.10">
    <property type="entry name" value="Fumarate reductase/succinate dehydrogenase, transmembrane subunit"/>
    <property type="match status" value="1"/>
</dbReference>
<keyword evidence="6" id="KW-0408">Iron</keyword>
<evidence type="ECO:0008006" key="11">
    <source>
        <dbReference type="Google" id="ProtNLM"/>
    </source>
</evidence>
<keyword evidence="3 8" id="KW-0812">Transmembrane</keyword>
<dbReference type="InterPro" id="IPR000701">
    <property type="entry name" value="SuccDH_FuR_B_TM-su"/>
</dbReference>
<feature type="transmembrane region" description="Helical" evidence="8">
    <location>
        <begin position="97"/>
        <end position="119"/>
    </location>
</feature>
<dbReference type="SUPFAM" id="SSF81343">
    <property type="entry name" value="Fumarate reductase respiratory complex transmembrane subunits"/>
    <property type="match status" value="1"/>
</dbReference>
<keyword evidence="5 8" id="KW-1133">Transmembrane helix</keyword>
<evidence type="ECO:0000256" key="8">
    <source>
        <dbReference type="SAM" id="Phobius"/>
    </source>
</evidence>
<feature type="transmembrane region" description="Helical" evidence="8">
    <location>
        <begin position="131"/>
        <end position="154"/>
    </location>
</feature>